<feature type="transmembrane region" description="Helical" evidence="1">
    <location>
        <begin position="82"/>
        <end position="100"/>
    </location>
</feature>
<keyword evidence="1" id="KW-0472">Membrane</keyword>
<sequence>MAQTMRRGPLAALNLETINRVHDDRPHTKENALAAATVVFGIVAIVCAFFPSMHILGAWSGLAGVLVGLGGQMISATTLERFVLVIGLGGAAVGLFINMANGGLY</sequence>
<name>A0ABV3DHQ2_9ACTN</name>
<evidence type="ECO:0008006" key="4">
    <source>
        <dbReference type="Google" id="ProtNLM"/>
    </source>
</evidence>
<proteinExistence type="predicted"/>
<evidence type="ECO:0000256" key="1">
    <source>
        <dbReference type="SAM" id="Phobius"/>
    </source>
</evidence>
<keyword evidence="1" id="KW-0812">Transmembrane</keyword>
<dbReference type="EMBL" id="JBEZFP010000040">
    <property type="protein sequence ID" value="MEU8135283.1"/>
    <property type="molecule type" value="Genomic_DNA"/>
</dbReference>
<feature type="transmembrane region" description="Helical" evidence="1">
    <location>
        <begin position="32"/>
        <end position="51"/>
    </location>
</feature>
<organism evidence="2 3">
    <name type="scientific">Streptodolium elevatio</name>
    <dbReference type="NCBI Taxonomy" id="3157996"/>
    <lineage>
        <taxon>Bacteria</taxon>
        <taxon>Bacillati</taxon>
        <taxon>Actinomycetota</taxon>
        <taxon>Actinomycetes</taxon>
        <taxon>Kitasatosporales</taxon>
        <taxon>Streptomycetaceae</taxon>
        <taxon>Streptodolium</taxon>
    </lineage>
</organism>
<reference evidence="2 3" key="1">
    <citation type="submission" date="2024-06" db="EMBL/GenBank/DDBJ databases">
        <title>The Natural Products Discovery Center: Release of the First 8490 Sequenced Strains for Exploring Actinobacteria Biosynthetic Diversity.</title>
        <authorList>
            <person name="Kalkreuter E."/>
            <person name="Kautsar S.A."/>
            <person name="Yang D."/>
            <person name="Bader C.D."/>
            <person name="Teijaro C.N."/>
            <person name="Fluegel L."/>
            <person name="Davis C.M."/>
            <person name="Simpson J.R."/>
            <person name="Lauterbach L."/>
            <person name="Steele A.D."/>
            <person name="Gui C."/>
            <person name="Meng S."/>
            <person name="Li G."/>
            <person name="Viehrig K."/>
            <person name="Ye F."/>
            <person name="Su P."/>
            <person name="Kiefer A.F."/>
            <person name="Nichols A."/>
            <person name="Cepeda A.J."/>
            <person name="Yan W."/>
            <person name="Fan B."/>
            <person name="Jiang Y."/>
            <person name="Adhikari A."/>
            <person name="Zheng C.-J."/>
            <person name="Schuster L."/>
            <person name="Cowan T.M."/>
            <person name="Smanski M.J."/>
            <person name="Chevrette M.G."/>
            <person name="De Carvalho L.P.S."/>
            <person name="Shen B."/>
        </authorList>
    </citation>
    <scope>NUCLEOTIDE SEQUENCE [LARGE SCALE GENOMIC DNA]</scope>
    <source>
        <strain evidence="2 3">NPDC048946</strain>
    </source>
</reference>
<feature type="transmembrane region" description="Helical" evidence="1">
    <location>
        <begin position="57"/>
        <end position="75"/>
    </location>
</feature>
<evidence type="ECO:0000313" key="3">
    <source>
        <dbReference type="Proteomes" id="UP001551482"/>
    </source>
</evidence>
<dbReference type="RefSeq" id="WP_358354897.1">
    <property type="nucleotide sequence ID" value="NZ_JBEZFP010000040.1"/>
</dbReference>
<keyword evidence="1" id="KW-1133">Transmembrane helix</keyword>
<accession>A0ABV3DHQ2</accession>
<comment type="caution">
    <text evidence="2">The sequence shown here is derived from an EMBL/GenBank/DDBJ whole genome shotgun (WGS) entry which is preliminary data.</text>
</comment>
<keyword evidence="3" id="KW-1185">Reference proteome</keyword>
<dbReference type="Proteomes" id="UP001551482">
    <property type="component" value="Unassembled WGS sequence"/>
</dbReference>
<gene>
    <name evidence="2" type="ORF">AB0C36_17395</name>
</gene>
<evidence type="ECO:0000313" key="2">
    <source>
        <dbReference type="EMBL" id="MEU8135283.1"/>
    </source>
</evidence>
<protein>
    <recommendedName>
        <fullName evidence="4">Integral membrane protein</fullName>
    </recommendedName>
</protein>